<evidence type="ECO:0000256" key="2">
    <source>
        <dbReference type="SAM" id="SignalP"/>
    </source>
</evidence>
<reference evidence="4" key="1">
    <citation type="submission" date="2017-02" db="EMBL/GenBank/DDBJ databases">
        <title>Complete genome sequence of Cupriavidus necator strain NH9, a 3-chlorobenzoate degrader.</title>
        <authorList>
            <person name="Moriuchi R."/>
            <person name="Dohra H."/>
            <person name="Ogawa N."/>
        </authorList>
    </citation>
    <scope>NUCLEOTIDE SEQUENCE [LARGE SCALE GENOMIC DNA]</scope>
    <source>
        <strain evidence="4">NH9</strain>
    </source>
</reference>
<protein>
    <submittedName>
        <fullName evidence="3">ABC transporter substrate-binding protein</fullName>
    </submittedName>
</protein>
<evidence type="ECO:0000313" key="3">
    <source>
        <dbReference type="EMBL" id="AQV94044.1"/>
    </source>
</evidence>
<dbReference type="SUPFAM" id="SSF53850">
    <property type="entry name" value="Periplasmic binding protein-like II"/>
    <property type="match status" value="1"/>
</dbReference>
<feature type="signal peptide" evidence="2">
    <location>
        <begin position="1"/>
        <end position="29"/>
    </location>
</feature>
<dbReference type="OrthoDB" id="8678477at2"/>
<organism evidence="3 4">
    <name type="scientific">Cupriavidus necator</name>
    <name type="common">Alcaligenes eutrophus</name>
    <name type="synonym">Ralstonia eutropha</name>
    <dbReference type="NCBI Taxonomy" id="106590"/>
    <lineage>
        <taxon>Bacteria</taxon>
        <taxon>Pseudomonadati</taxon>
        <taxon>Pseudomonadota</taxon>
        <taxon>Betaproteobacteria</taxon>
        <taxon>Burkholderiales</taxon>
        <taxon>Burkholderiaceae</taxon>
        <taxon>Cupriavidus</taxon>
    </lineage>
</organism>
<dbReference type="InterPro" id="IPR005064">
    <property type="entry name" value="BUG"/>
</dbReference>
<dbReference type="InterPro" id="IPR042100">
    <property type="entry name" value="Bug_dom1"/>
</dbReference>
<dbReference type="Gene3D" id="3.40.190.10">
    <property type="entry name" value="Periplasmic binding protein-like II"/>
    <property type="match status" value="1"/>
</dbReference>
<evidence type="ECO:0000313" key="4">
    <source>
        <dbReference type="Proteomes" id="UP000189627"/>
    </source>
</evidence>
<sequence length="331" mass="35332">MTFAPFIRPRYLTALLAASALCYPSLSRAEGYPSRTITFVVPSVAGGALDSLARRLAEDMGKRLGQTIIVEDRPGAAGTLGVQYVVRAKPDGYTVLVAQSTALLNAPLLYAKVPYDVRRDLSFVSQLSTGPYVLAVSKDVPAKNVQEFLAWAAQNKGKVSYGSYAVGSFAHLVGAYMSQTKGLDMTHISYKGEAPMVQDLVGGQITWGIASIGTLSPHLASGKVRALALFSDHRSKDLPNVPTMSEAGLTEPEYKPVGWVGMLAPAGTPAPVLARLEKEARASVQSATLRAHFQMFGSEPIGNSGADFRRNFEASLPVVERMIKISGAKVD</sequence>
<dbReference type="AlphaFoldDB" id="A0A1U9UMU4"/>
<dbReference type="Gene3D" id="3.40.190.150">
    <property type="entry name" value="Bordetella uptake gene, domain 1"/>
    <property type="match status" value="1"/>
</dbReference>
<comment type="similarity">
    <text evidence="1">Belongs to the UPF0065 (bug) family.</text>
</comment>
<dbReference type="Proteomes" id="UP000189627">
    <property type="component" value="Chromosome 1"/>
</dbReference>
<name>A0A1U9UMU4_CUPNE</name>
<dbReference type="Pfam" id="PF03401">
    <property type="entry name" value="TctC"/>
    <property type="match status" value="1"/>
</dbReference>
<dbReference type="EMBL" id="CP017757">
    <property type="protein sequence ID" value="AQV94044.1"/>
    <property type="molecule type" value="Genomic_DNA"/>
</dbReference>
<accession>A0A1U9UMU4</accession>
<dbReference type="PIRSF" id="PIRSF017082">
    <property type="entry name" value="YflP"/>
    <property type="match status" value="1"/>
</dbReference>
<proteinExistence type="inferred from homology"/>
<gene>
    <name evidence="3" type="ORF">BJN34_09085</name>
</gene>
<keyword evidence="2" id="KW-0732">Signal</keyword>
<dbReference type="KEGG" id="cuh:BJN34_09085"/>
<feature type="chain" id="PRO_5012730702" evidence="2">
    <location>
        <begin position="30"/>
        <end position="331"/>
    </location>
</feature>
<evidence type="ECO:0000256" key="1">
    <source>
        <dbReference type="ARBA" id="ARBA00006987"/>
    </source>
</evidence>
<dbReference type="CDD" id="cd07012">
    <property type="entry name" value="PBP2_Bug_TTT"/>
    <property type="match status" value="1"/>
</dbReference>
<dbReference type="PANTHER" id="PTHR42928:SF5">
    <property type="entry name" value="BLR1237 PROTEIN"/>
    <property type="match status" value="1"/>
</dbReference>
<dbReference type="PANTHER" id="PTHR42928">
    <property type="entry name" value="TRICARBOXYLATE-BINDING PROTEIN"/>
    <property type="match status" value="1"/>
</dbReference>